<dbReference type="Pfam" id="PF05050">
    <property type="entry name" value="Methyltransf_21"/>
    <property type="match status" value="1"/>
</dbReference>
<dbReference type="Gene3D" id="3.40.50.720">
    <property type="entry name" value="NAD(P)-binding Rossmann-like Domain"/>
    <property type="match status" value="1"/>
</dbReference>
<dbReference type="OrthoDB" id="5329963at2"/>
<dbReference type="GO" id="GO:0032259">
    <property type="term" value="P:methylation"/>
    <property type="evidence" value="ECO:0007669"/>
    <property type="project" value="UniProtKB-KW"/>
</dbReference>
<dbReference type="InterPro" id="IPR029063">
    <property type="entry name" value="SAM-dependent_MTases_sf"/>
</dbReference>
<protein>
    <submittedName>
        <fullName evidence="2">FkbM family methyltransferase</fullName>
    </submittedName>
</protein>
<dbReference type="RefSeq" id="WP_132081798.1">
    <property type="nucleotide sequence ID" value="NZ_SLUI01000009.1"/>
</dbReference>
<organism evidence="2 3">
    <name type="scientific">Anaerospora hongkongensis</name>
    <dbReference type="NCBI Taxonomy" id="244830"/>
    <lineage>
        <taxon>Bacteria</taxon>
        <taxon>Bacillati</taxon>
        <taxon>Bacillota</taxon>
        <taxon>Negativicutes</taxon>
        <taxon>Selenomonadales</taxon>
        <taxon>Sporomusaceae</taxon>
        <taxon>Anaerospora</taxon>
    </lineage>
</organism>
<evidence type="ECO:0000259" key="1">
    <source>
        <dbReference type="Pfam" id="PF05050"/>
    </source>
</evidence>
<dbReference type="GO" id="GO:0008168">
    <property type="term" value="F:methyltransferase activity"/>
    <property type="evidence" value="ECO:0007669"/>
    <property type="project" value="UniProtKB-KW"/>
</dbReference>
<dbReference type="SUPFAM" id="SSF53335">
    <property type="entry name" value="S-adenosyl-L-methionine-dependent methyltransferases"/>
    <property type="match status" value="1"/>
</dbReference>
<proteinExistence type="predicted"/>
<dbReference type="Gene3D" id="3.40.50.150">
    <property type="entry name" value="Vaccinia Virus protein VP39"/>
    <property type="match status" value="1"/>
</dbReference>
<name>A0A4R1PVB8_9FIRM</name>
<dbReference type="Proteomes" id="UP000295063">
    <property type="component" value="Unassembled WGS sequence"/>
</dbReference>
<comment type="caution">
    <text evidence="2">The sequence shown here is derived from an EMBL/GenBank/DDBJ whole genome shotgun (WGS) entry which is preliminary data.</text>
</comment>
<evidence type="ECO:0000313" key="2">
    <source>
        <dbReference type="EMBL" id="TCL36130.1"/>
    </source>
</evidence>
<accession>A0A4R1PVB8</accession>
<sequence>MHQKYLRELELILQEREAAAPISIREVMKTLSDKPIVLYGAGAFGSENLALFRKYGVNPVAFLDQKAEPGSLKEGIPVYHPDDAALSPAFRENCTIYISITIPKRIMAAIKESLFEWGYSDCRVVQSVTARQIQFEHNSDENPGNDYVTMHKEQILHALTLMSDEESCKTYVSSIRAHLLRDYENCVETDFPVQYFNAGVPLKRGFSSFVDCGAYNGDSLKSILQYCDHLETYVGFEPIVPNFSALSYEADQLGTAVKRAYLFPCGVAEQTGSARFTIAASSSSMTDSGSGEVLPLVRIDDVIKRVPVTFLKMDIEGAELSALRGASTLIMTQAPDLAISVYHYANHYWEIPCLIESMNSGYRFFLRAHTPATLETVLYCIEG</sequence>
<evidence type="ECO:0000313" key="3">
    <source>
        <dbReference type="Proteomes" id="UP000295063"/>
    </source>
</evidence>
<dbReference type="InterPro" id="IPR006342">
    <property type="entry name" value="FkbM_mtfrase"/>
</dbReference>
<dbReference type="InterPro" id="IPR052514">
    <property type="entry name" value="SAM-dependent_MTase"/>
</dbReference>
<dbReference type="EMBL" id="SLUI01000009">
    <property type="protein sequence ID" value="TCL36130.1"/>
    <property type="molecule type" value="Genomic_DNA"/>
</dbReference>
<keyword evidence="2" id="KW-0489">Methyltransferase</keyword>
<gene>
    <name evidence="2" type="ORF">EV210_10979</name>
</gene>
<dbReference type="AlphaFoldDB" id="A0A4R1PVB8"/>
<keyword evidence="2" id="KW-0808">Transferase</keyword>
<feature type="domain" description="Methyltransferase FkbM" evidence="1">
    <location>
        <begin position="211"/>
        <end position="347"/>
    </location>
</feature>
<keyword evidence="3" id="KW-1185">Reference proteome</keyword>
<dbReference type="PANTHER" id="PTHR34203">
    <property type="entry name" value="METHYLTRANSFERASE, FKBM FAMILY PROTEIN"/>
    <property type="match status" value="1"/>
</dbReference>
<reference evidence="2 3" key="1">
    <citation type="submission" date="2019-03" db="EMBL/GenBank/DDBJ databases">
        <title>Genomic Encyclopedia of Type Strains, Phase IV (KMG-IV): sequencing the most valuable type-strain genomes for metagenomic binning, comparative biology and taxonomic classification.</title>
        <authorList>
            <person name="Goeker M."/>
        </authorList>
    </citation>
    <scope>NUCLEOTIDE SEQUENCE [LARGE SCALE GENOMIC DNA]</scope>
    <source>
        <strain evidence="2 3">DSM 15969</strain>
    </source>
</reference>
<dbReference type="NCBIfam" id="TIGR01444">
    <property type="entry name" value="fkbM_fam"/>
    <property type="match status" value="1"/>
</dbReference>
<dbReference type="PANTHER" id="PTHR34203:SF15">
    <property type="entry name" value="SLL1173 PROTEIN"/>
    <property type="match status" value="1"/>
</dbReference>